<gene>
    <name evidence="3" type="ORF">HD599_001832</name>
</gene>
<feature type="signal peptide" evidence="2">
    <location>
        <begin position="1"/>
        <end position="20"/>
    </location>
</feature>
<dbReference type="Pfam" id="PF20128">
    <property type="entry name" value="DUF6518"/>
    <property type="match status" value="1"/>
</dbReference>
<keyword evidence="1" id="KW-0812">Transmembrane</keyword>
<evidence type="ECO:0000313" key="4">
    <source>
        <dbReference type="Proteomes" id="UP000536685"/>
    </source>
</evidence>
<feature type="transmembrane region" description="Helical" evidence="1">
    <location>
        <begin position="54"/>
        <end position="74"/>
    </location>
</feature>
<protein>
    <submittedName>
        <fullName evidence="3">Putative membrane protein YeaQ/YmgE (Transglycosylase-associated protein family)</fullName>
    </submittedName>
</protein>
<feature type="transmembrane region" description="Helical" evidence="1">
    <location>
        <begin position="86"/>
        <end position="105"/>
    </location>
</feature>
<accession>A0A841AQ22</accession>
<evidence type="ECO:0000313" key="3">
    <source>
        <dbReference type="EMBL" id="MBB5843509.1"/>
    </source>
</evidence>
<feature type="chain" id="PRO_5032277382" evidence="2">
    <location>
        <begin position="21"/>
        <end position="194"/>
    </location>
</feature>
<keyword evidence="4" id="KW-1185">Reference proteome</keyword>
<keyword evidence="2" id="KW-0732">Signal</keyword>
<evidence type="ECO:0000256" key="1">
    <source>
        <dbReference type="SAM" id="Phobius"/>
    </source>
</evidence>
<dbReference type="Proteomes" id="UP000536685">
    <property type="component" value="Unassembled WGS sequence"/>
</dbReference>
<proteinExistence type="predicted"/>
<keyword evidence="1" id="KW-1133">Transmembrane helix</keyword>
<comment type="caution">
    <text evidence="3">The sequence shown here is derived from an EMBL/GenBank/DDBJ whole genome shotgun (WGS) entry which is preliminary data.</text>
</comment>
<reference evidence="3 4" key="1">
    <citation type="submission" date="2020-08" db="EMBL/GenBank/DDBJ databases">
        <title>Sequencing the genomes of 1000 actinobacteria strains.</title>
        <authorList>
            <person name="Klenk H.-P."/>
        </authorList>
    </citation>
    <scope>NUCLEOTIDE SEQUENCE [LARGE SCALE GENOMIC DNA]</scope>
    <source>
        <strain evidence="3 4">DSM 105784</strain>
    </source>
</reference>
<dbReference type="RefSeq" id="WP_184236363.1">
    <property type="nucleotide sequence ID" value="NZ_JACHMJ010000001.1"/>
</dbReference>
<evidence type="ECO:0000256" key="2">
    <source>
        <dbReference type="SAM" id="SignalP"/>
    </source>
</evidence>
<organism evidence="3 4">
    <name type="scientific">Conyzicola lurida</name>
    <dbReference type="NCBI Taxonomy" id="1172621"/>
    <lineage>
        <taxon>Bacteria</taxon>
        <taxon>Bacillati</taxon>
        <taxon>Actinomycetota</taxon>
        <taxon>Actinomycetes</taxon>
        <taxon>Micrococcales</taxon>
        <taxon>Microbacteriaceae</taxon>
        <taxon>Conyzicola</taxon>
    </lineage>
</organism>
<feature type="transmembrane region" description="Helical" evidence="1">
    <location>
        <begin position="140"/>
        <end position="157"/>
    </location>
</feature>
<name>A0A841AQ22_9MICO</name>
<feature type="transmembrane region" description="Helical" evidence="1">
    <location>
        <begin position="169"/>
        <end position="189"/>
    </location>
</feature>
<sequence>MQLIAVAAASALFGGATSFAQTFLPDVLRPFANSASGWTLLTAMVVAECRARTVPSAVFGAVSFVALVLGYQIVSGLRGSADEQTLFLIIGIVVGPFVGVAASWFHRDGWRALLGSGILSGIAVGEGVYGLVLISDTTGWFYWTIIAVIGLVLLILTARYRIHNARGRVLLALVVLAVGVAFFFAYLAAGQISR</sequence>
<dbReference type="AlphaFoldDB" id="A0A841AQ22"/>
<dbReference type="InterPro" id="IPR045393">
    <property type="entry name" value="DUF6518"/>
</dbReference>
<keyword evidence="1" id="KW-0472">Membrane</keyword>
<feature type="transmembrane region" description="Helical" evidence="1">
    <location>
        <begin position="112"/>
        <end position="134"/>
    </location>
</feature>
<dbReference type="EMBL" id="JACHMJ010000001">
    <property type="protein sequence ID" value="MBB5843509.1"/>
    <property type="molecule type" value="Genomic_DNA"/>
</dbReference>